<dbReference type="InterPro" id="IPR017900">
    <property type="entry name" value="4Fe4S_Fe_S_CS"/>
</dbReference>
<evidence type="ECO:0000256" key="5">
    <source>
        <dbReference type="ARBA" id="ARBA00023014"/>
    </source>
</evidence>
<keyword evidence="8" id="KW-0560">Oxidoreductase</keyword>
<dbReference type="GO" id="GO:0047809">
    <property type="term" value="F:D-lactate dehydrogenase activity"/>
    <property type="evidence" value="ECO:0007669"/>
    <property type="project" value="RHEA"/>
</dbReference>
<evidence type="ECO:0000313" key="9">
    <source>
        <dbReference type="Proteomes" id="UP000015380"/>
    </source>
</evidence>
<dbReference type="eggNOG" id="COG0247">
    <property type="taxonomic scope" value="Bacteria"/>
</dbReference>
<evidence type="ECO:0000256" key="2">
    <source>
        <dbReference type="ARBA" id="ARBA00022723"/>
    </source>
</evidence>
<evidence type="ECO:0000256" key="6">
    <source>
        <dbReference type="PIRNR" id="PIRNR000139"/>
    </source>
</evidence>
<feature type="domain" description="4Fe-4S ferredoxin-type" evidence="7">
    <location>
        <begin position="3"/>
        <end position="33"/>
    </location>
</feature>
<keyword evidence="3" id="KW-0677">Repeat</keyword>
<comment type="catalytic activity">
    <reaction evidence="6">
        <text>(R)-lactate + A = pyruvate + AH2</text>
        <dbReference type="Rhea" id="RHEA:15089"/>
        <dbReference type="ChEBI" id="CHEBI:13193"/>
        <dbReference type="ChEBI" id="CHEBI:15361"/>
        <dbReference type="ChEBI" id="CHEBI:16004"/>
        <dbReference type="ChEBI" id="CHEBI:17499"/>
    </reaction>
</comment>
<evidence type="ECO:0000256" key="4">
    <source>
        <dbReference type="ARBA" id="ARBA00023004"/>
    </source>
</evidence>
<dbReference type="PANTHER" id="PTHR32479:SF17">
    <property type="entry name" value="GLYCOLATE OXIDASE IRON-SULFUR SUBUNIT"/>
    <property type="match status" value="1"/>
</dbReference>
<gene>
    <name evidence="8" type="ORF">CYCME_0432</name>
</gene>
<dbReference type="RefSeq" id="WP_020931993.1">
    <property type="nucleotide sequence ID" value="NC_021917.1"/>
</dbReference>
<dbReference type="GO" id="GO:0019154">
    <property type="term" value="F:glycolate dehydrogenase activity"/>
    <property type="evidence" value="ECO:0007669"/>
    <property type="project" value="UniProtKB-EC"/>
</dbReference>
<dbReference type="EMBL" id="CP005996">
    <property type="protein sequence ID" value="AGS38773.1"/>
    <property type="molecule type" value="Genomic_DNA"/>
</dbReference>
<dbReference type="PANTHER" id="PTHR32479">
    <property type="entry name" value="GLYCOLATE OXIDASE IRON-SULFUR SUBUNIT"/>
    <property type="match status" value="1"/>
</dbReference>
<keyword evidence="5 6" id="KW-0411">Iron-sulfur</keyword>
<dbReference type="Pfam" id="PF02754">
    <property type="entry name" value="CCG"/>
    <property type="match status" value="2"/>
</dbReference>
<dbReference type="PROSITE" id="PS00198">
    <property type="entry name" value="4FE4S_FER_1"/>
    <property type="match status" value="2"/>
</dbReference>
<dbReference type="PROSITE" id="PS51379">
    <property type="entry name" value="4FE4S_FER_2"/>
    <property type="match status" value="2"/>
</dbReference>
<reference evidence="8 9" key="1">
    <citation type="submission" date="2013-05" db="EMBL/GenBank/DDBJ databases">
        <title>Between feast and famine: a lifestyle of most important marine PAH-degrading bacterium Cycloclasticus sp. 7ME.</title>
        <authorList>
            <person name="Yakimov M.M."/>
            <person name="Messina E."/>
            <person name="Genovese M."/>
            <person name="Denaro R."/>
            <person name="Crisafi F."/>
            <person name="Russo D."/>
            <person name="Cappello S."/>
            <person name="Santisi S."/>
            <person name="Smedile F."/>
            <person name="Golyshina O.V."/>
            <person name="Tran H."/>
            <person name="Pieper D.H."/>
            <person name="Golyshin P.N."/>
            <person name="Giuliano L."/>
        </authorList>
    </citation>
    <scope>NUCLEOTIDE SEQUENCE [LARGE SCALE GENOMIC DNA]</scope>
    <source>
        <strain evidence="8 9">78-ME</strain>
    </source>
</reference>
<dbReference type="KEGG" id="cza:CYCME_0432"/>
<keyword evidence="6" id="KW-0249">Electron transport</keyword>
<sequence>MTNQINYTDTDLCVKCGLCLPQCPTYNLTKNENESPRGRLALIQGWSEDHLELTNTLSEHIDNCLTCRACEQMCPAKVPYARLINDFRGDTNTTEHNKLSLLERSFISRLKGQYRKSLNFFLRFYQKVGLSKLPLQLNTYLPAKISSNQFNETYPTLVAERRGHVALFTGCATEVLDSKTLEDTVFLLQHCGFDVSIPPNQYCCGAIDLHAGNHQQALKLAQNNQNTFDNTHYDAVITVASGCGSTLAEYDHALSKKVVDISDFIAPYLSTLTFKPLKASAWLHTPCTLKNVHPSTTDITELLANINELNIRSFEPNQMCCGAAGSYMLTHKETATTLRDQTIAPLKDHTIDYLLTSNVGCALHIRSGLKQAGLNTTTLHPVSLLAQQLKV</sequence>
<keyword evidence="4 6" id="KW-0408">Iron</keyword>
<dbReference type="InterPro" id="IPR004017">
    <property type="entry name" value="Cys_rich_dom"/>
</dbReference>
<organism evidence="8 9">
    <name type="scientific">Cycloclasticus zancles 78-ME</name>
    <dbReference type="NCBI Taxonomy" id="1198232"/>
    <lineage>
        <taxon>Bacteria</taxon>
        <taxon>Pseudomonadati</taxon>
        <taxon>Pseudomonadota</taxon>
        <taxon>Gammaproteobacteria</taxon>
        <taxon>Thiotrichales</taxon>
        <taxon>Piscirickettsiaceae</taxon>
        <taxon>Cycloclasticus</taxon>
    </lineage>
</organism>
<reference evidence="9" key="2">
    <citation type="journal article" date="2016" name="Environ. Microbiol. Rep.">
        <title>Analysis of defence systems and a conjugative IncP-1 plasmid in the marine polyaromatic hydrocarbons-degrading bacterium Cycloclasticus sp. 78-ME.</title>
        <authorList>
            <person name="Yakimov M.M."/>
            <person name="Crisafi F."/>
            <person name="Messina E."/>
            <person name="Smedile F."/>
            <person name="Lopatina A."/>
            <person name="Denaro R."/>
            <person name="Pieper D.H."/>
            <person name="Golyshin P.N."/>
            <person name="Giuliano L."/>
        </authorList>
    </citation>
    <scope>NUCLEOTIDE SEQUENCE [LARGE SCALE GENOMIC DNA]</scope>
    <source>
        <strain evidence="9">78-ME</strain>
    </source>
</reference>
<dbReference type="PIRSF" id="PIRSF000139">
    <property type="entry name" value="Glc_ox_4Fe-4S"/>
    <property type="match status" value="1"/>
</dbReference>
<evidence type="ECO:0000256" key="1">
    <source>
        <dbReference type="ARBA" id="ARBA00022485"/>
    </source>
</evidence>
<dbReference type="InterPro" id="IPR009051">
    <property type="entry name" value="Helical_ferredxn"/>
</dbReference>
<dbReference type="Gene3D" id="1.10.1060.10">
    <property type="entry name" value="Alpha-helical ferredoxin"/>
    <property type="match status" value="1"/>
</dbReference>
<accession>S5TUT5</accession>
<comment type="cofactor">
    <cofactor evidence="6">
        <name>[4Fe-4S] cluster</name>
        <dbReference type="ChEBI" id="CHEBI:49883"/>
    </cofactor>
    <text evidence="6">Binds 2 [4Fe-4S] clusters.</text>
</comment>
<dbReference type="Proteomes" id="UP000015380">
    <property type="component" value="Chromosome"/>
</dbReference>
<name>S5TUT5_9GAMM</name>
<comment type="function">
    <text evidence="6">Component of a complex that catalyzes the oxidation of glycolate to glyoxylate.</text>
</comment>
<proteinExistence type="predicted"/>
<dbReference type="InterPro" id="IPR012257">
    <property type="entry name" value="Glc_ox_4Fe-4S"/>
</dbReference>
<protein>
    <recommendedName>
        <fullName evidence="6">Glycolate oxidase iron-sulfur subunit</fullName>
        <ecNumber evidence="6">1.1.99.14</ecNumber>
    </recommendedName>
</protein>
<dbReference type="SUPFAM" id="SSF46548">
    <property type="entry name" value="alpha-helical ferredoxin"/>
    <property type="match status" value="1"/>
</dbReference>
<evidence type="ECO:0000313" key="8">
    <source>
        <dbReference type="EMBL" id="AGS38773.1"/>
    </source>
</evidence>
<evidence type="ECO:0000259" key="7">
    <source>
        <dbReference type="PROSITE" id="PS51379"/>
    </source>
</evidence>
<evidence type="ECO:0000256" key="3">
    <source>
        <dbReference type="ARBA" id="ARBA00022737"/>
    </source>
</evidence>
<dbReference type="GO" id="GO:0046872">
    <property type="term" value="F:metal ion binding"/>
    <property type="evidence" value="ECO:0007669"/>
    <property type="project" value="UniProtKB-UniRule"/>
</dbReference>
<dbReference type="HOGENOM" id="CLU_023081_0_1_6"/>
<dbReference type="PATRIC" id="fig|1198232.3.peg.438"/>
<dbReference type="InterPro" id="IPR017896">
    <property type="entry name" value="4Fe4S_Fe-S-bd"/>
</dbReference>
<dbReference type="AlphaFoldDB" id="S5TUT5"/>
<comment type="catalytic activity">
    <reaction evidence="6">
        <text>glycolate + A = glyoxylate + AH2</text>
        <dbReference type="Rhea" id="RHEA:21264"/>
        <dbReference type="ChEBI" id="CHEBI:13193"/>
        <dbReference type="ChEBI" id="CHEBI:17499"/>
        <dbReference type="ChEBI" id="CHEBI:29805"/>
        <dbReference type="ChEBI" id="CHEBI:36655"/>
        <dbReference type="EC" id="1.1.99.14"/>
    </reaction>
</comment>
<dbReference type="EC" id="1.1.99.14" evidence="6"/>
<dbReference type="Pfam" id="PF13183">
    <property type="entry name" value="Fer4_8"/>
    <property type="match status" value="1"/>
</dbReference>
<keyword evidence="1 6" id="KW-0004">4Fe-4S</keyword>
<keyword evidence="2 6" id="KW-0479">Metal-binding</keyword>
<feature type="domain" description="4Fe-4S ferredoxin-type" evidence="7">
    <location>
        <begin position="55"/>
        <end position="84"/>
    </location>
</feature>
<keyword evidence="9" id="KW-1185">Reference proteome</keyword>
<keyword evidence="6" id="KW-0813">Transport</keyword>
<dbReference type="GO" id="GO:0051539">
    <property type="term" value="F:4 iron, 4 sulfur cluster binding"/>
    <property type="evidence" value="ECO:0007669"/>
    <property type="project" value="UniProtKB-UniRule"/>
</dbReference>